<dbReference type="AlphaFoldDB" id="A0A7G3G7D4"/>
<protein>
    <recommendedName>
        <fullName evidence="1">DUF3391 domain-containing protein</fullName>
    </recommendedName>
</protein>
<gene>
    <name evidence="2" type="ORF">C1H71_05335</name>
</gene>
<evidence type="ECO:0000313" key="3">
    <source>
        <dbReference type="Proteomes" id="UP000515917"/>
    </source>
</evidence>
<dbReference type="KEGG" id="ifl:C1H71_05335"/>
<keyword evidence="3" id="KW-1185">Reference proteome</keyword>
<name>A0A7G3G7D4_9NEIS</name>
<dbReference type="Pfam" id="PF11871">
    <property type="entry name" value="DUF3391"/>
    <property type="match status" value="1"/>
</dbReference>
<sequence length="86" mass="9983">METRLPVSALQADLFISELDRPWIDTPFLIEGFLLESAEQLEQLKEYCQFVTVDIERSTGGVARWGFLTEKKFSAPPSFRRFNIKQ</sequence>
<accession>A0A7G3G7D4</accession>
<feature type="domain" description="DUF3391" evidence="1">
    <location>
        <begin position="4"/>
        <end position="59"/>
    </location>
</feature>
<proteinExistence type="predicted"/>
<evidence type="ECO:0000313" key="2">
    <source>
        <dbReference type="EMBL" id="QBC43028.1"/>
    </source>
</evidence>
<dbReference type="InterPro" id="IPR021812">
    <property type="entry name" value="DUF3391"/>
</dbReference>
<dbReference type="RefSeq" id="WP_130105636.1">
    <property type="nucleotide sequence ID" value="NZ_CP025781.1"/>
</dbReference>
<dbReference type="Proteomes" id="UP000515917">
    <property type="component" value="Chromosome"/>
</dbReference>
<organism evidence="2 3">
    <name type="scientific">Iodobacter fluviatilis</name>
    <dbReference type="NCBI Taxonomy" id="537"/>
    <lineage>
        <taxon>Bacteria</taxon>
        <taxon>Pseudomonadati</taxon>
        <taxon>Pseudomonadota</taxon>
        <taxon>Betaproteobacteria</taxon>
        <taxon>Neisseriales</taxon>
        <taxon>Chitinibacteraceae</taxon>
        <taxon>Iodobacter</taxon>
    </lineage>
</organism>
<evidence type="ECO:0000259" key="1">
    <source>
        <dbReference type="Pfam" id="PF11871"/>
    </source>
</evidence>
<reference evidence="2 3" key="1">
    <citation type="submission" date="2018-01" db="EMBL/GenBank/DDBJ databases">
        <title>Genome sequence of Iodobacter sp. strain PCH194 isolated from Indian Trans-Himalaya.</title>
        <authorList>
            <person name="Kumar V."/>
            <person name="Thakur V."/>
            <person name="Kumar S."/>
            <person name="Singh D."/>
        </authorList>
    </citation>
    <scope>NUCLEOTIDE SEQUENCE [LARGE SCALE GENOMIC DNA]</scope>
    <source>
        <strain evidence="2 3">PCH194</strain>
    </source>
</reference>
<dbReference type="EMBL" id="CP025781">
    <property type="protein sequence ID" value="QBC43028.1"/>
    <property type="molecule type" value="Genomic_DNA"/>
</dbReference>